<evidence type="ECO:0000313" key="3">
    <source>
        <dbReference type="Proteomes" id="UP000265419"/>
    </source>
</evidence>
<dbReference type="Pfam" id="PF02541">
    <property type="entry name" value="Ppx-GppA"/>
    <property type="match status" value="1"/>
</dbReference>
<dbReference type="PANTHER" id="PTHR30005:SF13">
    <property type="entry name" value="EXOPOLYPHOSPHATASE 2"/>
    <property type="match status" value="1"/>
</dbReference>
<dbReference type="RefSeq" id="WP_119424025.1">
    <property type="nucleotide sequence ID" value="NZ_QQXK01000007.1"/>
</dbReference>
<dbReference type="EMBL" id="QQXK01000007">
    <property type="protein sequence ID" value="RII42880.1"/>
    <property type="molecule type" value="Genomic_DNA"/>
</dbReference>
<name>A0A399JCW4_9MICC</name>
<dbReference type="AlphaFoldDB" id="A0A399JCW4"/>
<organism evidence="2 3">
    <name type="scientific">Galactobacter valiniphilus</name>
    <dbReference type="NCBI Taxonomy" id="2676122"/>
    <lineage>
        <taxon>Bacteria</taxon>
        <taxon>Bacillati</taxon>
        <taxon>Actinomycetota</taxon>
        <taxon>Actinomycetes</taxon>
        <taxon>Micrococcales</taxon>
        <taxon>Micrococcaceae</taxon>
        <taxon>Galactobacter</taxon>
    </lineage>
</organism>
<dbReference type="InterPro" id="IPR043129">
    <property type="entry name" value="ATPase_NBD"/>
</dbReference>
<evidence type="ECO:0000313" key="2">
    <source>
        <dbReference type="EMBL" id="RII42880.1"/>
    </source>
</evidence>
<dbReference type="InterPro" id="IPR003695">
    <property type="entry name" value="Ppx_GppA_N"/>
</dbReference>
<accession>A0A399JCW4</accession>
<reference evidence="2 3" key="1">
    <citation type="submission" date="2018-07" db="EMBL/GenBank/DDBJ databases">
        <title>Arthrobacter sp. nov., isolated from raw cow's milk with high bacterial count.</title>
        <authorList>
            <person name="Hahne J."/>
            <person name="Isele D."/>
            <person name="Lipski A."/>
        </authorList>
    </citation>
    <scope>NUCLEOTIDE SEQUENCE [LARGE SCALE GENOMIC DNA]</scope>
    <source>
        <strain evidence="2 3">JZ R-35</strain>
    </source>
</reference>
<feature type="domain" description="Ppx/GppA phosphatase N-terminal" evidence="1">
    <location>
        <begin position="26"/>
        <end position="288"/>
    </location>
</feature>
<dbReference type="InterPro" id="IPR050273">
    <property type="entry name" value="GppA/Ppx_hydrolase"/>
</dbReference>
<keyword evidence="3" id="KW-1185">Reference proteome</keyword>
<comment type="caution">
    <text evidence="2">The sequence shown here is derived from an EMBL/GenBank/DDBJ whole genome shotgun (WGS) entry which is preliminary data.</text>
</comment>
<sequence length="317" mass="33465">MRVAAIDCGTNSLRLLVADTPQEGPVTLSQVHRSMRVVRLGEGIDATGEFAPAALERTFAGAEEIAAILAPLHPERVRFVATSATRDAGNREAFMDGIEARLGVRPEVISGDEEARLSFLGATSGVDAGSRERLLVVDLGGGSTECVLGDGRGVMAARSVDMGAVRFTERFLHSDPPSEAEIAAAEAATRELLAVVEESVDLSSVERVVGVAGTITTVTAHALDLPEYSSEAINSTVLPIGIVEAAASELLSWPKHRIASLPYVHPGRVDVLQAGALIWRTLLKRLEEVTAGRVRSAVTSEFDILDGIALDLASRPS</sequence>
<protein>
    <submittedName>
        <fullName evidence="2">Ppx/GppA family phosphatase</fullName>
    </submittedName>
</protein>
<dbReference type="Gene3D" id="3.30.420.150">
    <property type="entry name" value="Exopolyphosphatase. Domain 2"/>
    <property type="match status" value="1"/>
</dbReference>
<proteinExistence type="predicted"/>
<dbReference type="SUPFAM" id="SSF53067">
    <property type="entry name" value="Actin-like ATPase domain"/>
    <property type="match status" value="2"/>
</dbReference>
<dbReference type="Proteomes" id="UP000265419">
    <property type="component" value="Unassembled WGS sequence"/>
</dbReference>
<dbReference type="GO" id="GO:0016462">
    <property type="term" value="F:pyrophosphatase activity"/>
    <property type="evidence" value="ECO:0007669"/>
    <property type="project" value="TreeGrafter"/>
</dbReference>
<dbReference type="Gene3D" id="3.30.420.40">
    <property type="match status" value="1"/>
</dbReference>
<gene>
    <name evidence="2" type="ORF">DWB68_04875</name>
</gene>
<evidence type="ECO:0000259" key="1">
    <source>
        <dbReference type="Pfam" id="PF02541"/>
    </source>
</evidence>
<dbReference type="PANTHER" id="PTHR30005">
    <property type="entry name" value="EXOPOLYPHOSPHATASE"/>
    <property type="match status" value="1"/>
</dbReference>